<dbReference type="EMBL" id="GBXM01005671">
    <property type="protein sequence ID" value="JAI02907.1"/>
    <property type="molecule type" value="Transcribed_RNA"/>
</dbReference>
<dbReference type="AlphaFoldDB" id="A0A0E9XKF6"/>
<organism evidence="1">
    <name type="scientific">Anguilla anguilla</name>
    <name type="common">European freshwater eel</name>
    <name type="synonym">Muraena anguilla</name>
    <dbReference type="NCBI Taxonomy" id="7936"/>
    <lineage>
        <taxon>Eukaryota</taxon>
        <taxon>Metazoa</taxon>
        <taxon>Chordata</taxon>
        <taxon>Craniata</taxon>
        <taxon>Vertebrata</taxon>
        <taxon>Euteleostomi</taxon>
        <taxon>Actinopterygii</taxon>
        <taxon>Neopterygii</taxon>
        <taxon>Teleostei</taxon>
        <taxon>Anguilliformes</taxon>
        <taxon>Anguillidae</taxon>
        <taxon>Anguilla</taxon>
    </lineage>
</organism>
<reference evidence="1" key="2">
    <citation type="journal article" date="2015" name="Fish Shellfish Immunol.">
        <title>Early steps in the European eel (Anguilla anguilla)-Vibrio vulnificus interaction in the gills: Role of the RtxA13 toxin.</title>
        <authorList>
            <person name="Callol A."/>
            <person name="Pajuelo D."/>
            <person name="Ebbesson L."/>
            <person name="Teles M."/>
            <person name="MacKenzie S."/>
            <person name="Amaro C."/>
        </authorList>
    </citation>
    <scope>NUCLEOTIDE SEQUENCE</scope>
</reference>
<proteinExistence type="predicted"/>
<evidence type="ECO:0000313" key="1">
    <source>
        <dbReference type="EMBL" id="JAI02907.1"/>
    </source>
</evidence>
<name>A0A0E9XKF6_ANGAN</name>
<protein>
    <submittedName>
        <fullName evidence="1">Uncharacterized protein</fullName>
    </submittedName>
</protein>
<sequence length="48" mass="5259">MSPVPPACASSVPKVQHKQNGTWLGRDGQIKVCEVRVLEQIDPVIFSL</sequence>
<reference evidence="1" key="1">
    <citation type="submission" date="2014-11" db="EMBL/GenBank/DDBJ databases">
        <authorList>
            <person name="Amaro Gonzalez C."/>
        </authorList>
    </citation>
    <scope>NUCLEOTIDE SEQUENCE</scope>
</reference>
<accession>A0A0E9XKF6</accession>